<dbReference type="InterPro" id="IPR036388">
    <property type="entry name" value="WH-like_DNA-bd_sf"/>
</dbReference>
<evidence type="ECO:0000256" key="3">
    <source>
        <dbReference type="ARBA" id="ARBA00023125"/>
    </source>
</evidence>
<dbReference type="GO" id="GO:0003700">
    <property type="term" value="F:DNA-binding transcription factor activity"/>
    <property type="evidence" value="ECO:0007669"/>
    <property type="project" value="InterPro"/>
</dbReference>
<dbReference type="EMBL" id="AP018823">
    <property type="protein sequence ID" value="BBF84849.1"/>
    <property type="molecule type" value="Genomic_DNA"/>
</dbReference>
<dbReference type="InterPro" id="IPR036390">
    <property type="entry name" value="WH_DNA-bd_sf"/>
</dbReference>
<reference evidence="6 7" key="2">
    <citation type="journal article" date="2017" name="Genome Announc.">
        <title>Draft genome sequence of Aquitalea magnusonii strain H3, a plant growth-promoting bacterium of duckweed Lemna minor.</title>
        <authorList>
            <person name="Ishizawa H."/>
            <person name="Kuroda M."/>
            <person name="Ike M."/>
        </authorList>
    </citation>
    <scope>NUCLEOTIDE SEQUENCE [LARGE SCALE GENOMIC DNA]</scope>
    <source>
        <strain evidence="6 7">H3</strain>
    </source>
</reference>
<dbReference type="Proteomes" id="UP000198290">
    <property type="component" value="Chromosome"/>
</dbReference>
<dbReference type="Gene3D" id="1.10.10.10">
    <property type="entry name" value="Winged helix-like DNA-binding domain superfamily/Winged helix DNA-binding domain"/>
    <property type="match status" value="1"/>
</dbReference>
<dbReference type="GO" id="GO:0000976">
    <property type="term" value="F:transcription cis-regulatory region binding"/>
    <property type="evidence" value="ECO:0007669"/>
    <property type="project" value="TreeGrafter"/>
</dbReference>
<dbReference type="CDD" id="cd05466">
    <property type="entry name" value="PBP2_LTTR_substrate"/>
    <property type="match status" value="1"/>
</dbReference>
<keyword evidence="2" id="KW-0805">Transcription regulation</keyword>
<organism evidence="6 7">
    <name type="scientific">Aquitalea magnusonii</name>
    <dbReference type="NCBI Taxonomy" id="332411"/>
    <lineage>
        <taxon>Bacteria</taxon>
        <taxon>Pseudomonadati</taxon>
        <taxon>Pseudomonadota</taxon>
        <taxon>Betaproteobacteria</taxon>
        <taxon>Neisseriales</taxon>
        <taxon>Chromobacteriaceae</taxon>
        <taxon>Aquitalea</taxon>
    </lineage>
</organism>
<dbReference type="Pfam" id="PF03466">
    <property type="entry name" value="LysR_substrate"/>
    <property type="match status" value="1"/>
</dbReference>
<evidence type="ECO:0000313" key="7">
    <source>
        <dbReference type="Proteomes" id="UP000198290"/>
    </source>
</evidence>
<comment type="similarity">
    <text evidence="1">Belongs to the LysR transcriptional regulatory family.</text>
</comment>
<proteinExistence type="inferred from homology"/>
<keyword evidence="3" id="KW-0238">DNA-binding</keyword>
<feature type="domain" description="HTH lysR-type" evidence="5">
    <location>
        <begin position="40"/>
        <end position="97"/>
    </location>
</feature>
<evidence type="ECO:0000313" key="6">
    <source>
        <dbReference type="EMBL" id="BBF84849.1"/>
    </source>
</evidence>
<dbReference type="PANTHER" id="PTHR30126:SF39">
    <property type="entry name" value="HTH-TYPE TRANSCRIPTIONAL REGULATOR CYSL"/>
    <property type="match status" value="1"/>
</dbReference>
<dbReference type="KEGG" id="amah:DLM_1225"/>
<sequence length="339" mass="37476">MVIPLIGVHFCDGEIIGETGIWPPTRVFWQGYNFFYGQAMSLVRLRTFIEVYRQHSISGAARSLNLTQPAVSQHIAGLEVAIGRPLFERQSQGVLPTAAADELAADIGDKLDAAEAALSTARARSADIAGNLHIIGHADFLAEKLAPALVPLLQEDIRVRLHAGDGPMVTQMLLEEHYDLGVSAHPVTDTRLKGELILSDRIMLVAAPEVARRLRTAKDLGVALQAEPLLAYNLERSLIDHWLEKNRIHAPGLIPALTGQDLRGLRSLLSQGFGWTLLPHYLCKSHLQSGELEEIAPPLGHTEIRYYLIWLPSKLRKPRVAHARQTLLWQLAEKTGKTE</sequence>
<protein>
    <recommendedName>
        <fullName evidence="5">HTH lysR-type domain-containing protein</fullName>
    </recommendedName>
</protein>
<dbReference type="AlphaFoldDB" id="A0A3G9GDW2"/>
<dbReference type="InterPro" id="IPR000847">
    <property type="entry name" value="LysR_HTH_N"/>
</dbReference>
<dbReference type="PRINTS" id="PR00039">
    <property type="entry name" value="HTHLYSR"/>
</dbReference>
<dbReference type="SUPFAM" id="SSF46785">
    <property type="entry name" value="Winged helix' DNA-binding domain"/>
    <property type="match status" value="1"/>
</dbReference>
<dbReference type="Pfam" id="PF00126">
    <property type="entry name" value="HTH_1"/>
    <property type="match status" value="1"/>
</dbReference>
<evidence type="ECO:0000256" key="2">
    <source>
        <dbReference type="ARBA" id="ARBA00023015"/>
    </source>
</evidence>
<dbReference type="InterPro" id="IPR005119">
    <property type="entry name" value="LysR_subst-bd"/>
</dbReference>
<evidence type="ECO:0000256" key="4">
    <source>
        <dbReference type="ARBA" id="ARBA00023163"/>
    </source>
</evidence>
<dbReference type="PANTHER" id="PTHR30126">
    <property type="entry name" value="HTH-TYPE TRANSCRIPTIONAL REGULATOR"/>
    <property type="match status" value="1"/>
</dbReference>
<evidence type="ECO:0000259" key="5">
    <source>
        <dbReference type="PROSITE" id="PS50931"/>
    </source>
</evidence>
<dbReference type="PROSITE" id="PS50931">
    <property type="entry name" value="HTH_LYSR"/>
    <property type="match status" value="1"/>
</dbReference>
<reference evidence="7" key="3">
    <citation type="journal article" date="2017" name="Plant Physiol. Biochem.">
        <title>Differential oxidative and antioxidative response of duckweed Lemna minor toward plant growth promoting/inhibiting bacteria.</title>
        <authorList>
            <person name="Ishizawa H."/>
            <person name="Kuroda M."/>
            <person name="Morikawa M."/>
            <person name="Ike M."/>
        </authorList>
    </citation>
    <scope>NUCLEOTIDE SEQUENCE [LARGE SCALE GENOMIC DNA]</scope>
    <source>
        <strain evidence="7">H3</strain>
    </source>
</reference>
<dbReference type="SUPFAM" id="SSF53850">
    <property type="entry name" value="Periplasmic binding protein-like II"/>
    <property type="match status" value="1"/>
</dbReference>
<keyword evidence="7" id="KW-1185">Reference proteome</keyword>
<name>A0A3G9GDW2_9NEIS</name>
<dbReference type="Gene3D" id="3.40.190.290">
    <property type="match status" value="1"/>
</dbReference>
<accession>A0A3G9GDW2</accession>
<reference evidence="7" key="1">
    <citation type="journal article" date="2017" name="Biotechnol. Biofuels">
        <title>Evaluation of environmental bacterial communities as a factor affecting the growth of duckweed Lemna minor.</title>
        <authorList>
            <person name="Ishizawa H."/>
            <person name="Kuroda M."/>
            <person name="Morikawa M."/>
            <person name="Ike M."/>
        </authorList>
    </citation>
    <scope>NUCLEOTIDE SEQUENCE [LARGE SCALE GENOMIC DNA]</scope>
    <source>
        <strain evidence="7">H3</strain>
    </source>
</reference>
<evidence type="ECO:0000256" key="1">
    <source>
        <dbReference type="ARBA" id="ARBA00009437"/>
    </source>
</evidence>
<keyword evidence="4" id="KW-0804">Transcription</keyword>
<gene>
    <name evidence="6" type="ORF">DLM_1225</name>
</gene>